<dbReference type="EMBL" id="CP019352">
    <property type="protein sequence ID" value="APX99528.1"/>
    <property type="molecule type" value="Genomic_DNA"/>
</dbReference>
<protein>
    <recommendedName>
        <fullName evidence="3">Lipoprotein</fullName>
    </recommendedName>
</protein>
<dbReference type="RefSeq" id="WP_076732157.1">
    <property type="nucleotide sequence ID" value="NZ_CP019352.1"/>
</dbReference>
<gene>
    <name evidence="1" type="ORF">BWR22_04095</name>
</gene>
<dbReference type="KEGG" id="lvn:BWR22_04095"/>
<organism evidence="1 2">
    <name type="scientific">Lacinutrix venerupis</name>
    <dbReference type="NCBI Taxonomy" id="1486034"/>
    <lineage>
        <taxon>Bacteria</taxon>
        <taxon>Pseudomonadati</taxon>
        <taxon>Bacteroidota</taxon>
        <taxon>Flavobacteriia</taxon>
        <taxon>Flavobacteriales</taxon>
        <taxon>Flavobacteriaceae</taxon>
        <taxon>Lacinutrix</taxon>
    </lineage>
</organism>
<dbReference type="AlphaFoldDB" id="A0AAC9PWJ3"/>
<reference evidence="1 2" key="1">
    <citation type="submission" date="2017-01" db="EMBL/GenBank/DDBJ databases">
        <title>Complete genome of Lacinutrix venerupis DOK2-8 isolated from seawater in Dokdo.</title>
        <authorList>
            <person name="Chi W.-J."/>
            <person name="Kim J.H."/>
        </authorList>
    </citation>
    <scope>NUCLEOTIDE SEQUENCE [LARGE SCALE GENOMIC DNA]</scope>
    <source>
        <strain evidence="1 2">DOK2-8</strain>
    </source>
</reference>
<dbReference type="PROSITE" id="PS51257">
    <property type="entry name" value="PROKAR_LIPOPROTEIN"/>
    <property type="match status" value="1"/>
</dbReference>
<sequence>MKKTIFALLTILIVMTSCNKEVDLFLISKNNIGLLTDSTQVKDLKTVFVNDSIVRKIAGDEFLGNVNEIKIFEKGGKPLLELLPKEALDSTTTIGTVKIIDPRFKTKTGISTLSTFSDIKQNHKISSIENTMRNVIIFVDENNTFFTISKEELPEELRYDEAKKIDEINIPDNAKIKYFMVRW</sequence>
<evidence type="ECO:0000313" key="1">
    <source>
        <dbReference type="EMBL" id="APX99528.1"/>
    </source>
</evidence>
<proteinExistence type="predicted"/>
<accession>A0AAC9PWJ3</accession>
<name>A0AAC9PWJ3_9FLAO</name>
<evidence type="ECO:0000313" key="2">
    <source>
        <dbReference type="Proteomes" id="UP000187506"/>
    </source>
</evidence>
<evidence type="ECO:0008006" key="3">
    <source>
        <dbReference type="Google" id="ProtNLM"/>
    </source>
</evidence>
<dbReference type="Proteomes" id="UP000187506">
    <property type="component" value="Chromosome"/>
</dbReference>
<keyword evidence="2" id="KW-1185">Reference proteome</keyword>